<dbReference type="PROSITE" id="PS51387">
    <property type="entry name" value="FAD_PCMH"/>
    <property type="match status" value="1"/>
</dbReference>
<dbReference type="InterPro" id="IPR016169">
    <property type="entry name" value="FAD-bd_PCMH_sub2"/>
</dbReference>
<evidence type="ECO:0000313" key="3">
    <source>
        <dbReference type="Proteomes" id="UP000247498"/>
    </source>
</evidence>
<dbReference type="InterPro" id="IPR006094">
    <property type="entry name" value="Oxid_FAD_bind_N"/>
</dbReference>
<feature type="domain" description="FAD-binding PCMH-type" evidence="1">
    <location>
        <begin position="54"/>
        <end position="256"/>
    </location>
</feature>
<protein>
    <submittedName>
        <fullName evidence="2">L-gulonolactone oxidase</fullName>
    </submittedName>
</protein>
<dbReference type="GO" id="GO:0016899">
    <property type="term" value="F:oxidoreductase activity, acting on the CH-OH group of donors, oxygen as acceptor"/>
    <property type="evidence" value="ECO:0007669"/>
    <property type="project" value="InterPro"/>
</dbReference>
<dbReference type="SUPFAM" id="SSF56176">
    <property type="entry name" value="FAD-binding/transporter-associated domain-like"/>
    <property type="match status" value="1"/>
</dbReference>
<dbReference type="GO" id="GO:0071949">
    <property type="term" value="F:FAD binding"/>
    <property type="evidence" value="ECO:0007669"/>
    <property type="project" value="InterPro"/>
</dbReference>
<gene>
    <name evidence="2" type="ORF">Rsub_11438</name>
</gene>
<reference evidence="2 3" key="1">
    <citation type="journal article" date="2018" name="Sci. Rep.">
        <title>Raphidocelis subcapitata (=Pseudokirchneriella subcapitata) provides an insight into genome evolution and environmental adaptations in the Sphaeropleales.</title>
        <authorList>
            <person name="Suzuki S."/>
            <person name="Yamaguchi H."/>
            <person name="Nakajima N."/>
            <person name="Kawachi M."/>
        </authorList>
    </citation>
    <scope>NUCLEOTIDE SEQUENCE [LARGE SCALE GENOMIC DNA]</scope>
    <source>
        <strain evidence="2 3">NIES-35</strain>
    </source>
</reference>
<sequence>MAEIPPFRPAQPPPARTRAVAAAGALLFLLAVAATGARASVLHGVDLSNFQNEFPCDNASVLIIRPHTVLDVQRAVASHATVMASGAGHSWNQPFFCAAPPANASAPARPPSGAAVIPTPGSSVNIALTTLRPLAIEVNASDSSVWVDAAVITADLLQFLADFVTEDAPAGWTLPAFPWFVFQTVGGAVATGSHGSSLAAGSLSSRQQLLALEVVAADGSLRRYTPEEEPFLFRALRVSVGRLGVITRLKMRIEREVPVRRTLTRLAPSAFLARMRELQAAARAAGPAALMTPNGTVAALPAWANDTEWFWVPQKYEFYQVAFSRADAPGAGAVSGFVPDNTTVFSRKGDMLALGELEFPATAVANLTAGATAGAQPVVVVPPGGPLNFTAGARLYARSAEGLRRLVAGEINAPLPAGGPPRPVDAAQGQPWAEPAPNRPSLFYAASNMAEGTNEITRIGIRDVAGNATVESTAAYIKQPNATLAQLRRTPYDQYEVSMPLAVVGDCFAAVLESAYGADIDGADAANRTVDKGFRTAPLIRLVGPDDGLLLYINLEDYIFYNSGRRPNARFRAIMAALTGDPRCTSSGPIRLHWGKAGWPDAGCWRGDEQYGINWCSFGCAARTLDPQGKFRDSAPDRWTWAGVDLERCCGPNGFDAQREGCACTVRHERPRDKCPPPPFYTSR</sequence>
<dbReference type="InParanoid" id="A0A2V0PHD2"/>
<dbReference type="Gene3D" id="3.30.465.10">
    <property type="match status" value="1"/>
</dbReference>
<keyword evidence="3" id="KW-1185">Reference proteome</keyword>
<organism evidence="2 3">
    <name type="scientific">Raphidocelis subcapitata</name>
    <dbReference type="NCBI Taxonomy" id="307507"/>
    <lineage>
        <taxon>Eukaryota</taxon>
        <taxon>Viridiplantae</taxon>
        <taxon>Chlorophyta</taxon>
        <taxon>core chlorophytes</taxon>
        <taxon>Chlorophyceae</taxon>
        <taxon>CS clade</taxon>
        <taxon>Sphaeropleales</taxon>
        <taxon>Selenastraceae</taxon>
        <taxon>Raphidocelis</taxon>
    </lineage>
</organism>
<dbReference type="PANTHER" id="PTHR43762:SF5">
    <property type="entry name" value="FAD-BINDING PCMH-TYPE DOMAIN-CONTAINING PROTEIN"/>
    <property type="match status" value="1"/>
</dbReference>
<dbReference type="STRING" id="307507.A0A2V0PHD2"/>
<evidence type="ECO:0000259" key="1">
    <source>
        <dbReference type="PROSITE" id="PS51387"/>
    </source>
</evidence>
<accession>A0A2V0PHD2</accession>
<dbReference type="Pfam" id="PF01565">
    <property type="entry name" value="FAD_binding_4"/>
    <property type="match status" value="1"/>
</dbReference>
<dbReference type="InterPro" id="IPR016166">
    <property type="entry name" value="FAD-bd_PCMH"/>
</dbReference>
<dbReference type="Proteomes" id="UP000247498">
    <property type="component" value="Unassembled WGS sequence"/>
</dbReference>
<dbReference type="AlphaFoldDB" id="A0A2V0PHD2"/>
<comment type="caution">
    <text evidence="2">The sequence shown here is derived from an EMBL/GenBank/DDBJ whole genome shotgun (WGS) entry which is preliminary data.</text>
</comment>
<proteinExistence type="predicted"/>
<evidence type="ECO:0000313" key="2">
    <source>
        <dbReference type="EMBL" id="GBF99231.1"/>
    </source>
</evidence>
<name>A0A2V0PHD2_9CHLO</name>
<dbReference type="OrthoDB" id="610608at2759"/>
<dbReference type="PANTHER" id="PTHR43762">
    <property type="entry name" value="L-GULONOLACTONE OXIDASE"/>
    <property type="match status" value="1"/>
</dbReference>
<dbReference type="InterPro" id="IPR010031">
    <property type="entry name" value="FAD_lactone_oxidase-like"/>
</dbReference>
<dbReference type="EMBL" id="BDRX01000150">
    <property type="protein sequence ID" value="GBF99231.1"/>
    <property type="molecule type" value="Genomic_DNA"/>
</dbReference>
<dbReference type="InterPro" id="IPR036318">
    <property type="entry name" value="FAD-bd_PCMH-like_sf"/>
</dbReference>